<protein>
    <submittedName>
        <fullName evidence="3">Histone deacetylase-like amidohydrolase</fullName>
        <ecNumber evidence="3">3.5.1.-</ecNumber>
    </submittedName>
</protein>
<dbReference type="CDD" id="cd11599">
    <property type="entry name" value="HDAC_classII_2"/>
    <property type="match status" value="1"/>
</dbReference>
<dbReference type="PANTHER" id="PTHR10625:SF10">
    <property type="entry name" value="HISTONE DEACETYLASE HDAC1"/>
    <property type="match status" value="1"/>
</dbReference>
<gene>
    <name evidence="3" type="primary">hdaH</name>
    <name evidence="3" type="ORF">Lnau_1342</name>
</gene>
<dbReference type="InterPro" id="IPR023696">
    <property type="entry name" value="Ureohydrolase_dom_sf"/>
</dbReference>
<dbReference type="PANTHER" id="PTHR10625">
    <property type="entry name" value="HISTONE DEACETYLASE HDAC1-RELATED"/>
    <property type="match status" value="1"/>
</dbReference>
<dbReference type="EC" id="3.5.1.-" evidence="3"/>
<dbReference type="EMBL" id="LNYO01000013">
    <property type="protein sequence ID" value="KTD36358.1"/>
    <property type="molecule type" value="Genomic_DNA"/>
</dbReference>
<reference evidence="3 4" key="1">
    <citation type="submission" date="2015-11" db="EMBL/GenBank/DDBJ databases">
        <title>Genomic analysis of 38 Legionella species identifies large and diverse effector repertoires.</title>
        <authorList>
            <person name="Burstein D."/>
            <person name="Amaro F."/>
            <person name="Zusman T."/>
            <person name="Lifshitz Z."/>
            <person name="Cohen O."/>
            <person name="Gilbert J.A."/>
            <person name="Pupko T."/>
            <person name="Shuman H.A."/>
            <person name="Segal G."/>
        </authorList>
    </citation>
    <scope>NUCLEOTIDE SEQUENCE [LARGE SCALE GENOMIC DNA]</scope>
    <source>
        <strain evidence="3 4">ATCC 49506</strain>
    </source>
</reference>
<dbReference type="SUPFAM" id="SSF52768">
    <property type="entry name" value="Arginase/deacetylase"/>
    <property type="match status" value="1"/>
</dbReference>
<organism evidence="3 4">
    <name type="scientific">Legionella nautarum</name>
    <dbReference type="NCBI Taxonomy" id="45070"/>
    <lineage>
        <taxon>Bacteria</taxon>
        <taxon>Pseudomonadati</taxon>
        <taxon>Pseudomonadota</taxon>
        <taxon>Gammaproteobacteria</taxon>
        <taxon>Legionellales</taxon>
        <taxon>Legionellaceae</taxon>
        <taxon>Legionella</taxon>
    </lineage>
</organism>
<comment type="similarity">
    <text evidence="1">Belongs to the histone deacetylase family.</text>
</comment>
<dbReference type="GO" id="GO:0004407">
    <property type="term" value="F:histone deacetylase activity"/>
    <property type="evidence" value="ECO:0007669"/>
    <property type="project" value="TreeGrafter"/>
</dbReference>
<comment type="caution">
    <text evidence="3">The sequence shown here is derived from an EMBL/GenBank/DDBJ whole genome shotgun (WGS) entry which is preliminary data.</text>
</comment>
<evidence type="ECO:0000313" key="4">
    <source>
        <dbReference type="Proteomes" id="UP000054725"/>
    </source>
</evidence>
<dbReference type="InterPro" id="IPR000286">
    <property type="entry name" value="HDACs"/>
</dbReference>
<dbReference type="AlphaFoldDB" id="A0A0W0WVV6"/>
<sequence>MTIALISHSDCLLHNMGPLHPEQPARVQVIGEQLKQSGLSPILKNYQAPLVKESHLLAVHSKDHINNIFHASPEQGLIAYAPDVYMNPYSLAAALRAAGSAILGVDLVLNQEVNQAFCNVRPPGHHAEWENAMGFCFFNNVAIAVSYALEHYQLKRIAIVDFDVHHGNGIEDIFRDDRRVLYCSSFQHPFYPFSGANTKSTHIINIPLPAGTGSELFQQRTAEFWFDKIKEFKPELIFFSAGFDAYVDDEMANLLLTENDYLWITENIKEIAEESCHGRIVSVLEGGYSLHGLKSCVIAHIQGLNNGQNQANRT</sequence>
<dbReference type="GO" id="GO:0040029">
    <property type="term" value="P:epigenetic regulation of gene expression"/>
    <property type="evidence" value="ECO:0007669"/>
    <property type="project" value="TreeGrafter"/>
</dbReference>
<evidence type="ECO:0000256" key="1">
    <source>
        <dbReference type="ARBA" id="ARBA00005947"/>
    </source>
</evidence>
<dbReference type="PRINTS" id="PR01270">
    <property type="entry name" value="HDASUPER"/>
</dbReference>
<dbReference type="RefSeq" id="WP_058504364.1">
    <property type="nucleotide sequence ID" value="NZ_CAAAIF010000001.1"/>
</dbReference>
<dbReference type="Proteomes" id="UP000054725">
    <property type="component" value="Unassembled WGS sequence"/>
</dbReference>
<name>A0A0W0WVV6_9GAMM</name>
<keyword evidence="3" id="KW-0378">Hydrolase</keyword>
<dbReference type="STRING" id="45070.Lnau_1342"/>
<proteinExistence type="inferred from homology"/>
<dbReference type="GO" id="GO:0016787">
    <property type="term" value="F:hydrolase activity"/>
    <property type="evidence" value="ECO:0007669"/>
    <property type="project" value="UniProtKB-KW"/>
</dbReference>
<dbReference type="InterPro" id="IPR037138">
    <property type="entry name" value="His_deacetylse_dom_sf"/>
</dbReference>
<dbReference type="PATRIC" id="fig|45070.6.peg.1408"/>
<dbReference type="Gene3D" id="3.40.800.20">
    <property type="entry name" value="Histone deacetylase domain"/>
    <property type="match status" value="1"/>
</dbReference>
<accession>A0A0W0WVV6</accession>
<dbReference type="Pfam" id="PF00850">
    <property type="entry name" value="Hist_deacetyl"/>
    <property type="match status" value="1"/>
</dbReference>
<feature type="domain" description="Histone deacetylase" evidence="2">
    <location>
        <begin position="20"/>
        <end position="303"/>
    </location>
</feature>
<dbReference type="InterPro" id="IPR023801">
    <property type="entry name" value="His_deacetylse_dom"/>
</dbReference>
<evidence type="ECO:0000313" key="3">
    <source>
        <dbReference type="EMBL" id="KTD36358.1"/>
    </source>
</evidence>
<keyword evidence="4" id="KW-1185">Reference proteome</keyword>
<dbReference type="OrthoDB" id="9808367at2"/>
<evidence type="ECO:0000259" key="2">
    <source>
        <dbReference type="Pfam" id="PF00850"/>
    </source>
</evidence>